<protein>
    <recommendedName>
        <fullName evidence="3">NmrA-like domain-containing protein</fullName>
    </recommendedName>
</protein>
<comment type="caution">
    <text evidence="4">The sequence shown here is derived from an EMBL/GenBank/DDBJ whole genome shotgun (WGS) entry which is preliminary data.</text>
</comment>
<dbReference type="Gene3D" id="3.40.50.720">
    <property type="entry name" value="NAD(P)-binding Rossmann-like Domain"/>
    <property type="match status" value="1"/>
</dbReference>
<reference evidence="5" key="1">
    <citation type="journal article" date="2015" name="Genome Announc.">
        <title>Draft whole-genome sequence of the biocontrol agent Trichoderma harzianum T6776.</title>
        <authorList>
            <person name="Baroncelli R."/>
            <person name="Piaggeschi G."/>
            <person name="Fiorini L."/>
            <person name="Bertolini E."/>
            <person name="Zapparata A."/>
            <person name="Pe M.E."/>
            <person name="Sarrocco S."/>
            <person name="Vannacci G."/>
        </authorList>
    </citation>
    <scope>NUCLEOTIDE SEQUENCE [LARGE SCALE GENOMIC DNA]</scope>
    <source>
        <strain evidence="5">T6776</strain>
    </source>
</reference>
<comment type="similarity">
    <text evidence="1">Belongs to the NmrA-type oxidoreductase family.</text>
</comment>
<organism evidence="4 5">
    <name type="scientific">Trichoderma harzianum</name>
    <name type="common">Hypocrea lixii</name>
    <dbReference type="NCBI Taxonomy" id="5544"/>
    <lineage>
        <taxon>Eukaryota</taxon>
        <taxon>Fungi</taxon>
        <taxon>Dikarya</taxon>
        <taxon>Ascomycota</taxon>
        <taxon>Pezizomycotina</taxon>
        <taxon>Sordariomycetes</taxon>
        <taxon>Hypocreomycetidae</taxon>
        <taxon>Hypocreales</taxon>
        <taxon>Hypocreaceae</taxon>
        <taxon>Trichoderma</taxon>
    </lineage>
</organism>
<evidence type="ECO:0000313" key="4">
    <source>
        <dbReference type="EMBL" id="KKO97803.1"/>
    </source>
</evidence>
<dbReference type="InterPro" id="IPR008030">
    <property type="entry name" value="NmrA-like"/>
</dbReference>
<name>A0A0F9ZXA9_TRIHA</name>
<dbReference type="GO" id="GO:0005634">
    <property type="term" value="C:nucleus"/>
    <property type="evidence" value="ECO:0007669"/>
    <property type="project" value="TreeGrafter"/>
</dbReference>
<proteinExistence type="inferred from homology"/>
<dbReference type="Pfam" id="PF05368">
    <property type="entry name" value="NmrA"/>
    <property type="match status" value="1"/>
</dbReference>
<dbReference type="PANTHER" id="PTHR42748">
    <property type="entry name" value="NITROGEN METABOLITE REPRESSION PROTEIN NMRA FAMILY MEMBER"/>
    <property type="match status" value="1"/>
</dbReference>
<dbReference type="OMA" id="HRDEANG"/>
<gene>
    <name evidence="4" type="ORF">THAR02_10086</name>
</gene>
<sequence length="341" mass="38539">MTSPTALIIGGTGAQGVPIVEELANHGFQVRVLTRDVTSSNAKKLSEFPNVTFCMGAVDSVPDLKRAFRGIDYAFVNLNSWALGIKDEIFWGIRIFEIAVQSGVKHYIWSSLDNFFLETKYDDSFRSVHYYGKGHVEQWISALPHSPMRWTILATSPYLEQLWGLMRPTKGENGVYDFRFPVNDGGFPLTCLDDMGYYVRWIIEHPERSAGMNLKLGVEHVTPNILAKALTEATGLPAKGTNIELDQWFEEVGWGPSRDHKMGSTTAGPNDPTLHTVYESFSGWWKMYQNSINNTGLIKRDYALLDEIHPNRTRSVKEWMQKVHYDADKLDIVTVTAPMAL</sequence>
<evidence type="ECO:0000259" key="3">
    <source>
        <dbReference type="Pfam" id="PF05368"/>
    </source>
</evidence>
<dbReference type="Proteomes" id="UP000034112">
    <property type="component" value="Unassembled WGS sequence"/>
</dbReference>
<dbReference type="InterPro" id="IPR051164">
    <property type="entry name" value="NmrA-like_oxidored"/>
</dbReference>
<dbReference type="OrthoDB" id="300709at2759"/>
<dbReference type="AlphaFoldDB" id="A0A0F9ZXA9"/>
<feature type="domain" description="NmrA-like" evidence="3">
    <location>
        <begin position="5"/>
        <end position="251"/>
    </location>
</feature>
<dbReference type="PANTHER" id="PTHR42748:SF14">
    <property type="entry name" value="SNOAL-LIKE DOMAIN-CONTAINING PROTEIN"/>
    <property type="match status" value="1"/>
</dbReference>
<dbReference type="Gene3D" id="3.90.25.10">
    <property type="entry name" value="UDP-galactose 4-epimerase, domain 1"/>
    <property type="match status" value="1"/>
</dbReference>
<dbReference type="EMBL" id="JOKZ01000501">
    <property type="protein sequence ID" value="KKO97803.1"/>
    <property type="molecule type" value="Genomic_DNA"/>
</dbReference>
<dbReference type="InterPro" id="IPR036291">
    <property type="entry name" value="NAD(P)-bd_dom_sf"/>
</dbReference>
<accession>A0A0F9ZXA9</accession>
<evidence type="ECO:0000256" key="1">
    <source>
        <dbReference type="ARBA" id="ARBA00006328"/>
    </source>
</evidence>
<evidence type="ECO:0000256" key="2">
    <source>
        <dbReference type="ARBA" id="ARBA00022857"/>
    </source>
</evidence>
<evidence type="ECO:0000313" key="5">
    <source>
        <dbReference type="Proteomes" id="UP000034112"/>
    </source>
</evidence>
<dbReference type="SUPFAM" id="SSF51735">
    <property type="entry name" value="NAD(P)-binding Rossmann-fold domains"/>
    <property type="match status" value="1"/>
</dbReference>
<keyword evidence="2" id="KW-0521">NADP</keyword>